<dbReference type="OrthoDB" id="9815944at2"/>
<dbReference type="Gene3D" id="3.40.50.300">
    <property type="entry name" value="P-loop containing nucleotide triphosphate hydrolases"/>
    <property type="match status" value="1"/>
</dbReference>
<dbReference type="PANTHER" id="PTHR32182">
    <property type="entry name" value="DNA REPLICATION AND REPAIR PROTEIN RECF"/>
    <property type="match status" value="1"/>
</dbReference>
<proteinExistence type="predicted"/>
<name>A0A2T1KDZ1_9GAMM</name>
<keyword evidence="3" id="KW-1185">Reference proteome</keyword>
<dbReference type="EMBL" id="PXNP01000053">
    <property type="protein sequence ID" value="PSF08258.1"/>
    <property type="molecule type" value="Genomic_DNA"/>
</dbReference>
<reference evidence="2 3" key="1">
    <citation type="submission" date="2018-03" db="EMBL/GenBank/DDBJ databases">
        <title>Marinobacter brunus sp. nov., a marine bacterium of Gamma-proteobacteria isolated from the surface seawater of the South China Sea.</title>
        <authorList>
            <person name="Cheng H."/>
            <person name="Wu Y.-H."/>
            <person name="Xamxidin M."/>
            <person name="Xu X.-W."/>
        </authorList>
    </citation>
    <scope>NUCLEOTIDE SEQUENCE [LARGE SCALE GENOMIC DNA]</scope>
    <source>
        <strain evidence="2 3">NH169-3</strain>
    </source>
</reference>
<evidence type="ECO:0000313" key="2">
    <source>
        <dbReference type="EMBL" id="PSF08258.1"/>
    </source>
</evidence>
<protein>
    <submittedName>
        <fullName evidence="2">ATP-binding protein</fullName>
    </submittedName>
</protein>
<accession>A0A2T1KDZ1</accession>
<dbReference type="Pfam" id="PF02463">
    <property type="entry name" value="SMC_N"/>
    <property type="match status" value="1"/>
</dbReference>
<keyword evidence="2" id="KW-0547">Nucleotide-binding</keyword>
<dbReference type="GO" id="GO:0000731">
    <property type="term" value="P:DNA synthesis involved in DNA repair"/>
    <property type="evidence" value="ECO:0007669"/>
    <property type="project" value="TreeGrafter"/>
</dbReference>
<dbReference type="RefSeq" id="WP_106762184.1">
    <property type="nucleotide sequence ID" value="NZ_PXNP01000053.1"/>
</dbReference>
<evidence type="ECO:0000313" key="3">
    <source>
        <dbReference type="Proteomes" id="UP000239866"/>
    </source>
</evidence>
<dbReference type="Proteomes" id="UP000239866">
    <property type="component" value="Unassembled WGS sequence"/>
</dbReference>
<evidence type="ECO:0000259" key="1">
    <source>
        <dbReference type="Pfam" id="PF02463"/>
    </source>
</evidence>
<dbReference type="GO" id="GO:0006302">
    <property type="term" value="P:double-strand break repair"/>
    <property type="evidence" value="ECO:0007669"/>
    <property type="project" value="TreeGrafter"/>
</dbReference>
<dbReference type="AlphaFoldDB" id="A0A2T1KDZ1"/>
<dbReference type="InterPro" id="IPR003395">
    <property type="entry name" value="RecF/RecN/SMC_N"/>
</dbReference>
<sequence length="587" mass="66579">MELTFSLSHSFTDEQSLRIDKVATLIGENGSGKSSVLQSIFAEGLKENHARPFRTICFSSGQNESFSKGFNKYVKKTRRQGRTMSLASFYFDKSWSKLVIFLATALVRDGKTRIFLKDKGYAAESNDINRDDISTKLSFKFKIDNRYTLRVQGALKKEEIGEKGTLRQGPFHRSLESFIEKIVDPNFNFESKLDAILIELTASDLLAVKFAKVDPEADVNEQDFGDDPSISFFAQAVNAGFINKWSFQLRFENGLELDDLSDGEYQLLFLYALIDLFDTENTLFLFDEADSHLHYKNVEKLWALLHSIQGHAITTTHLLDSISAKENRIEHLKVVEKGRISEDNKIKQLINRLSVLSRAKSVEFEVCGKLPNIALLDDYNDWIIFTKLAARAGLDINRLAAVHAMKKSSSYATANETFGKGKIDWLHGLSKIESPLVTTQIFMICDRDEAALDWNAANGVQVNGQVYRDLLNAIRWPQGMRVTPYLLAWRRREIKNYLLSYSALAHHHLLGQINNGDIAQRNHLQPNNPGDNDDIRRLNVKDVINPLINTDGEGLDPVKLQTYIDLIPPAEISEDITNMYNFIIGKL</sequence>
<comment type="caution">
    <text evidence="2">The sequence shown here is derived from an EMBL/GenBank/DDBJ whole genome shotgun (WGS) entry which is preliminary data.</text>
</comment>
<keyword evidence="2" id="KW-0067">ATP-binding</keyword>
<feature type="domain" description="RecF/RecN/SMC N-terminal" evidence="1">
    <location>
        <begin position="10"/>
        <end position="318"/>
    </location>
</feature>
<dbReference type="GO" id="GO:0005524">
    <property type="term" value="F:ATP binding"/>
    <property type="evidence" value="ECO:0007669"/>
    <property type="project" value="UniProtKB-KW"/>
</dbReference>
<gene>
    <name evidence="2" type="ORF">C7H09_08830</name>
</gene>
<dbReference type="PANTHER" id="PTHR32182:SF22">
    <property type="entry name" value="ATP-DEPENDENT ENDONUCLEASE, OLD FAMILY-RELATED"/>
    <property type="match status" value="1"/>
</dbReference>
<organism evidence="2 3">
    <name type="scientific">Marinobacter fuscus</name>
    <dbReference type="NCBI Taxonomy" id="2109942"/>
    <lineage>
        <taxon>Bacteria</taxon>
        <taxon>Pseudomonadati</taxon>
        <taxon>Pseudomonadota</taxon>
        <taxon>Gammaproteobacteria</taxon>
        <taxon>Pseudomonadales</taxon>
        <taxon>Marinobacteraceae</taxon>
        <taxon>Marinobacter</taxon>
    </lineage>
</organism>
<dbReference type="SUPFAM" id="SSF52540">
    <property type="entry name" value="P-loop containing nucleoside triphosphate hydrolases"/>
    <property type="match status" value="1"/>
</dbReference>
<dbReference type="CDD" id="cd00267">
    <property type="entry name" value="ABC_ATPase"/>
    <property type="match status" value="1"/>
</dbReference>
<dbReference type="InterPro" id="IPR027417">
    <property type="entry name" value="P-loop_NTPase"/>
</dbReference>